<dbReference type="Gene3D" id="3.40.50.720">
    <property type="entry name" value="NAD(P)-binding Rossmann-like Domain"/>
    <property type="match status" value="1"/>
</dbReference>
<keyword evidence="9" id="KW-0496">Mitochondrion</keyword>
<keyword evidence="7" id="KW-0560">Oxidoreductase</keyword>
<evidence type="ECO:0000256" key="12">
    <source>
        <dbReference type="ARBA" id="ARBA00041058"/>
    </source>
</evidence>
<dbReference type="GO" id="GO:0141148">
    <property type="term" value="F:enoyl-[acyl-carrier-protein] reductase (NADPH) activity"/>
    <property type="evidence" value="ECO:0007669"/>
    <property type="project" value="UniProtKB-EC"/>
</dbReference>
<sequence>LLTMQALRSVIRMARSSFRSRNISSWQLALDEHGEPLDVLYNRIVDIGKPKNREVLVNYRLCPINPSDINAIQGTYPLRPALPAVAGNEGAGYVLECGPGVSKLKPGDLIAPAKPGLGTWRNVAIYDESDLVRLNPKLDIRQAAVLCINPSTAYLMLNKYAELKPGDCIIQNGATSAVGIYVMQMCKQMGVNTINLFRPRETPEKTESTRQALLDFGGTVVLTEEEFKHRKDLGELGKIKVGLDCLGGRPALTIIKSLDEHGLLINYGGMTRQPIPTPIGALIFKDVRIRGFWLSGRENQLDRAERVQAMLDKLSNWIIDGKLKLSPVELFSHLEWKSAVSKALFKDDAPRDLTCKNVLSFPEVS</sequence>
<dbReference type="SMART" id="SM00829">
    <property type="entry name" value="PKS_ER"/>
    <property type="match status" value="1"/>
</dbReference>
<comment type="subcellular location">
    <subcellularLocation>
        <location evidence="1">Mitochondrion</location>
    </subcellularLocation>
</comment>
<evidence type="ECO:0000256" key="3">
    <source>
        <dbReference type="ARBA" id="ARBA00022516"/>
    </source>
</evidence>
<name>A0A0R3VW78_TAEAS</name>
<dbReference type="EC" id="1.3.1.104" evidence="11"/>
<dbReference type="InterPro" id="IPR013149">
    <property type="entry name" value="ADH-like_C"/>
</dbReference>
<keyword evidence="5" id="KW-0521">NADP</keyword>
<dbReference type="PANTHER" id="PTHR43981">
    <property type="entry name" value="ENOYL-[ACYL-CARRIER-PROTEIN] REDUCTASE, MITOCHONDRIAL"/>
    <property type="match status" value="1"/>
</dbReference>
<dbReference type="WBParaSite" id="TASK_0000167201-mRNA-1">
    <property type="protein sequence ID" value="TASK_0000167201-mRNA-1"/>
    <property type="gene ID" value="TASK_0000167201"/>
</dbReference>
<evidence type="ECO:0000256" key="5">
    <source>
        <dbReference type="ARBA" id="ARBA00022857"/>
    </source>
</evidence>
<dbReference type="Gene3D" id="3.90.180.10">
    <property type="entry name" value="Medium-chain alcohol dehydrogenases, catalytic domain"/>
    <property type="match status" value="1"/>
</dbReference>
<dbReference type="InterPro" id="IPR013154">
    <property type="entry name" value="ADH-like_N"/>
</dbReference>
<dbReference type="PANTHER" id="PTHR43981:SF2">
    <property type="entry name" value="ENOYL-[ACYL-CARRIER-PROTEIN] REDUCTASE, MITOCHONDRIAL"/>
    <property type="match status" value="1"/>
</dbReference>
<evidence type="ECO:0000256" key="9">
    <source>
        <dbReference type="ARBA" id="ARBA00023128"/>
    </source>
</evidence>
<evidence type="ECO:0000256" key="13">
    <source>
        <dbReference type="ARBA" id="ARBA00042123"/>
    </source>
</evidence>
<evidence type="ECO:0000256" key="8">
    <source>
        <dbReference type="ARBA" id="ARBA00023098"/>
    </source>
</evidence>
<protein>
    <recommendedName>
        <fullName evidence="12">Enoyl-[acyl-carrier-protein] reductase, mitochondrial</fullName>
        <ecNumber evidence="11">1.3.1.104</ecNumber>
    </recommendedName>
    <alternativeName>
        <fullName evidence="13">2-enoyl thioester reductase</fullName>
    </alternativeName>
</protein>
<evidence type="ECO:0000256" key="2">
    <source>
        <dbReference type="ARBA" id="ARBA00010371"/>
    </source>
</evidence>
<dbReference type="SUPFAM" id="SSF51735">
    <property type="entry name" value="NAD(P)-binding Rossmann-fold domains"/>
    <property type="match status" value="1"/>
</dbReference>
<dbReference type="SUPFAM" id="SSF50129">
    <property type="entry name" value="GroES-like"/>
    <property type="match status" value="1"/>
</dbReference>
<proteinExistence type="inferred from homology"/>
<dbReference type="InterPro" id="IPR036291">
    <property type="entry name" value="NAD(P)-bd_dom_sf"/>
</dbReference>
<keyword evidence="3" id="KW-0444">Lipid biosynthesis</keyword>
<evidence type="ECO:0000259" key="15">
    <source>
        <dbReference type="SMART" id="SM00829"/>
    </source>
</evidence>
<dbReference type="CDD" id="cd08290">
    <property type="entry name" value="ETR"/>
    <property type="match status" value="1"/>
</dbReference>
<evidence type="ECO:0000256" key="10">
    <source>
        <dbReference type="ARBA" id="ARBA00023160"/>
    </source>
</evidence>
<dbReference type="InterPro" id="IPR011032">
    <property type="entry name" value="GroES-like_sf"/>
</dbReference>
<evidence type="ECO:0000256" key="11">
    <source>
        <dbReference type="ARBA" id="ARBA00038963"/>
    </source>
</evidence>
<organism evidence="16">
    <name type="scientific">Taenia asiatica</name>
    <name type="common">Asian tapeworm</name>
    <dbReference type="NCBI Taxonomy" id="60517"/>
    <lineage>
        <taxon>Eukaryota</taxon>
        <taxon>Metazoa</taxon>
        <taxon>Spiralia</taxon>
        <taxon>Lophotrochozoa</taxon>
        <taxon>Platyhelminthes</taxon>
        <taxon>Cestoda</taxon>
        <taxon>Eucestoda</taxon>
        <taxon>Cyclophyllidea</taxon>
        <taxon>Taeniidae</taxon>
        <taxon>Taenia</taxon>
    </lineage>
</organism>
<keyword evidence="6" id="KW-0809">Transit peptide</keyword>
<dbReference type="InterPro" id="IPR020843">
    <property type="entry name" value="ER"/>
</dbReference>
<evidence type="ECO:0000313" key="16">
    <source>
        <dbReference type="WBParaSite" id="TASK_0000167201-mRNA-1"/>
    </source>
</evidence>
<keyword evidence="4" id="KW-0276">Fatty acid metabolism</keyword>
<evidence type="ECO:0000256" key="14">
    <source>
        <dbReference type="ARBA" id="ARBA00048843"/>
    </source>
</evidence>
<evidence type="ECO:0000256" key="1">
    <source>
        <dbReference type="ARBA" id="ARBA00004173"/>
    </source>
</evidence>
<dbReference type="Pfam" id="PF08240">
    <property type="entry name" value="ADH_N"/>
    <property type="match status" value="1"/>
</dbReference>
<evidence type="ECO:0000256" key="6">
    <source>
        <dbReference type="ARBA" id="ARBA00022946"/>
    </source>
</evidence>
<dbReference type="GO" id="GO:0005739">
    <property type="term" value="C:mitochondrion"/>
    <property type="evidence" value="ECO:0007669"/>
    <property type="project" value="UniProtKB-SubCell"/>
</dbReference>
<evidence type="ECO:0000256" key="4">
    <source>
        <dbReference type="ARBA" id="ARBA00022832"/>
    </source>
</evidence>
<comment type="catalytic activity">
    <reaction evidence="14">
        <text>a 2,3-saturated acyl-[ACP] + NADP(+) = a (2E)-enoyl-[ACP] + NADPH + H(+)</text>
        <dbReference type="Rhea" id="RHEA:22564"/>
        <dbReference type="Rhea" id="RHEA-COMP:9925"/>
        <dbReference type="Rhea" id="RHEA-COMP:9926"/>
        <dbReference type="ChEBI" id="CHEBI:15378"/>
        <dbReference type="ChEBI" id="CHEBI:57783"/>
        <dbReference type="ChEBI" id="CHEBI:58349"/>
        <dbReference type="ChEBI" id="CHEBI:78784"/>
        <dbReference type="ChEBI" id="CHEBI:78785"/>
        <dbReference type="EC" id="1.3.1.104"/>
    </reaction>
</comment>
<dbReference type="STRING" id="60517.A0A0R3VW78"/>
<keyword evidence="8" id="KW-0443">Lipid metabolism</keyword>
<reference evidence="16" key="1">
    <citation type="submission" date="2017-02" db="UniProtKB">
        <authorList>
            <consortium name="WormBaseParasite"/>
        </authorList>
    </citation>
    <scope>IDENTIFICATION</scope>
</reference>
<evidence type="ECO:0000256" key="7">
    <source>
        <dbReference type="ARBA" id="ARBA00023002"/>
    </source>
</evidence>
<dbReference type="Pfam" id="PF00107">
    <property type="entry name" value="ADH_zinc_N"/>
    <property type="match status" value="1"/>
</dbReference>
<dbReference type="InterPro" id="IPR051034">
    <property type="entry name" value="Mito_Enoyl-ACP_Reductase"/>
</dbReference>
<comment type="similarity">
    <text evidence="2">Belongs to the zinc-containing alcohol dehydrogenase family. Quinone oxidoreductase subfamily.</text>
</comment>
<feature type="domain" description="Enoyl reductase (ER)" evidence="15">
    <location>
        <begin position="35"/>
        <end position="359"/>
    </location>
</feature>
<dbReference type="AlphaFoldDB" id="A0A0R3VW78"/>
<accession>A0A0R3VW78</accession>
<dbReference type="GO" id="GO:0006633">
    <property type="term" value="P:fatty acid biosynthetic process"/>
    <property type="evidence" value="ECO:0007669"/>
    <property type="project" value="UniProtKB-KW"/>
</dbReference>
<keyword evidence="10" id="KW-0275">Fatty acid biosynthesis</keyword>